<proteinExistence type="predicted"/>
<dbReference type="Proteomes" id="UP001165498">
    <property type="component" value="Unassembled WGS sequence"/>
</dbReference>
<dbReference type="InterPro" id="IPR025060">
    <property type="entry name" value="DUF3999"/>
</dbReference>
<dbReference type="RefSeq" id="WP_255913374.1">
    <property type="nucleotide sequence ID" value="NZ_JANFQO010000005.1"/>
</dbReference>
<evidence type="ECO:0000313" key="3">
    <source>
        <dbReference type="EMBL" id="MCQ4164567.1"/>
    </source>
</evidence>
<feature type="transmembrane region" description="Helical" evidence="1">
    <location>
        <begin position="435"/>
        <end position="456"/>
    </location>
</feature>
<keyword evidence="1" id="KW-0472">Membrane</keyword>
<feature type="signal peptide" evidence="2">
    <location>
        <begin position="1"/>
        <end position="18"/>
    </location>
</feature>
<gene>
    <name evidence="3" type="ORF">NM961_07570</name>
</gene>
<dbReference type="Pfam" id="PF13163">
    <property type="entry name" value="DUF3999"/>
    <property type="match status" value="1"/>
</dbReference>
<evidence type="ECO:0000256" key="1">
    <source>
        <dbReference type="SAM" id="Phobius"/>
    </source>
</evidence>
<feature type="chain" id="PRO_5046113560" evidence="2">
    <location>
        <begin position="19"/>
        <end position="461"/>
    </location>
</feature>
<organism evidence="3 4">
    <name type="scientific">Tahibacter harae</name>
    <dbReference type="NCBI Taxonomy" id="2963937"/>
    <lineage>
        <taxon>Bacteria</taxon>
        <taxon>Pseudomonadati</taxon>
        <taxon>Pseudomonadota</taxon>
        <taxon>Gammaproteobacteria</taxon>
        <taxon>Lysobacterales</taxon>
        <taxon>Rhodanobacteraceae</taxon>
        <taxon>Tahibacter</taxon>
    </lineage>
</organism>
<comment type="caution">
    <text evidence="3">The sequence shown here is derived from an EMBL/GenBank/DDBJ whole genome shotgun (WGS) entry which is preliminary data.</text>
</comment>
<keyword evidence="1" id="KW-1133">Transmembrane helix</keyword>
<name>A0ABT1QQM6_9GAMM</name>
<keyword evidence="2" id="KW-0732">Signal</keyword>
<evidence type="ECO:0000313" key="4">
    <source>
        <dbReference type="Proteomes" id="UP001165498"/>
    </source>
</evidence>
<dbReference type="EMBL" id="JANFQO010000005">
    <property type="protein sequence ID" value="MCQ4164567.1"/>
    <property type="molecule type" value="Genomic_DNA"/>
</dbReference>
<sequence length="461" mass="50372">MKTCRALALLLLAGAAQAGQRDDYAREWPLRLAREDGGAFRVVLSEEIYRSAQHPALADIEVFNAAGESLPVALLGPEAAGAQEWPRQTVPLPWFPLPPAGTGAETADWSVQAERNAQGRIVRVDTRIGDSTGAAPAAPREFLVDLSQNSTPLQALLLEWPADSAPFQSQVVLYGSDDLQHWNRLSDGLLAELRNAGEQLRRNRLELRPEAHFRYLRLSAAATAPLPPLRGIAAESAPPPPEPEWRWLSLQGKEQRDGAQIHYDYRLEARIPVQQLDVLANTSNSAVDWLVHSREQEDLSWNRRAGPWTGYRVAAASSVEASAPQRLGAATRDRLWRVDAAQRVNAVPTLSLGYRPEVLVFLAQGQGPYAVAAGSRRAQRQDAPLATLLDALRRHHGPDWKPYPAVPGPGRVLSGERALATPPAPPRPPVEWTSVLLWVLLVGGAAFIAGIALRLLNAPER</sequence>
<evidence type="ECO:0000256" key="2">
    <source>
        <dbReference type="SAM" id="SignalP"/>
    </source>
</evidence>
<protein>
    <submittedName>
        <fullName evidence="3">DUF3999 domain-containing protein</fullName>
    </submittedName>
</protein>
<accession>A0ABT1QQM6</accession>
<keyword evidence="1" id="KW-0812">Transmembrane</keyword>
<keyword evidence="4" id="KW-1185">Reference proteome</keyword>
<reference evidence="3" key="1">
    <citation type="submission" date="2022-07" db="EMBL/GenBank/DDBJ databases">
        <title>Tahibacter sp., a new gammaproteobacterium isolated from the silt sample collected at pig farm.</title>
        <authorList>
            <person name="Chen H."/>
        </authorList>
    </citation>
    <scope>NUCLEOTIDE SEQUENCE</scope>
    <source>
        <strain evidence="3">P2K</strain>
    </source>
</reference>